<evidence type="ECO:0000313" key="3">
    <source>
        <dbReference type="Proteomes" id="UP000639643"/>
    </source>
</evidence>
<evidence type="ECO:0008006" key="4">
    <source>
        <dbReference type="Google" id="ProtNLM"/>
    </source>
</evidence>
<evidence type="ECO:0000313" key="2">
    <source>
        <dbReference type="EMBL" id="KAF6806312.1"/>
    </source>
</evidence>
<accession>A0A8H6MRD2</accession>
<dbReference type="AlphaFoldDB" id="A0A8H6MRD2"/>
<dbReference type="EMBL" id="WIGM01001030">
    <property type="protein sequence ID" value="KAF6806312.1"/>
    <property type="molecule type" value="Genomic_DNA"/>
</dbReference>
<keyword evidence="1" id="KW-0732">Signal</keyword>
<name>A0A8H6MRD2_9PEZI</name>
<evidence type="ECO:0000256" key="1">
    <source>
        <dbReference type="SAM" id="SignalP"/>
    </source>
</evidence>
<organism evidence="2 3">
    <name type="scientific">Colletotrichum musicola</name>
    <dbReference type="NCBI Taxonomy" id="2175873"/>
    <lineage>
        <taxon>Eukaryota</taxon>
        <taxon>Fungi</taxon>
        <taxon>Dikarya</taxon>
        <taxon>Ascomycota</taxon>
        <taxon>Pezizomycotina</taxon>
        <taxon>Sordariomycetes</taxon>
        <taxon>Hypocreomycetidae</taxon>
        <taxon>Glomerellales</taxon>
        <taxon>Glomerellaceae</taxon>
        <taxon>Colletotrichum</taxon>
        <taxon>Colletotrichum orchidearum species complex</taxon>
    </lineage>
</organism>
<protein>
    <recommendedName>
        <fullName evidence="4">Secreted protein</fullName>
    </recommendedName>
</protein>
<sequence>MLHALLVGVVACVVQSPEGRALEPLIHLLSVLQPVGRVSSREPGKLVRAEHDGGVRRLLVVSQVLPRLLAQAVNARVAVVDEGDPEHVVGGLALGDEDVLGAEAAWLKAGFELDDEPVEEVPEKRSVTVNAIKSTSNPNLLI</sequence>
<feature type="signal peptide" evidence="1">
    <location>
        <begin position="1"/>
        <end position="21"/>
    </location>
</feature>
<gene>
    <name evidence="2" type="ORF">CMUS01_14394</name>
</gene>
<dbReference type="Proteomes" id="UP000639643">
    <property type="component" value="Unassembled WGS sequence"/>
</dbReference>
<keyword evidence="3" id="KW-1185">Reference proteome</keyword>
<comment type="caution">
    <text evidence="2">The sequence shown here is derived from an EMBL/GenBank/DDBJ whole genome shotgun (WGS) entry which is preliminary data.</text>
</comment>
<feature type="chain" id="PRO_5034818258" description="Secreted protein" evidence="1">
    <location>
        <begin position="22"/>
        <end position="142"/>
    </location>
</feature>
<proteinExistence type="predicted"/>
<reference evidence="2" key="1">
    <citation type="journal article" date="2020" name="Phytopathology">
        <title>Genome Sequence Resources of Colletotrichum truncatum, C. plurivorum, C. musicola, and C. sojae: Four Species Pathogenic to Soybean (Glycine max).</title>
        <authorList>
            <person name="Rogerio F."/>
            <person name="Boufleur T.R."/>
            <person name="Ciampi-Guillardi M."/>
            <person name="Sukno S.A."/>
            <person name="Thon M.R."/>
            <person name="Massola Junior N.S."/>
            <person name="Baroncelli R."/>
        </authorList>
    </citation>
    <scope>NUCLEOTIDE SEQUENCE</scope>
    <source>
        <strain evidence="2">LFN0074</strain>
    </source>
</reference>